<evidence type="ECO:0000313" key="2">
    <source>
        <dbReference type="EMBL" id="EER05011.1"/>
    </source>
</evidence>
<feature type="region of interest" description="Disordered" evidence="1">
    <location>
        <begin position="1"/>
        <end position="20"/>
    </location>
</feature>
<reference evidence="2 3" key="1">
    <citation type="submission" date="2008-07" db="EMBL/GenBank/DDBJ databases">
        <authorList>
            <person name="El-Sayed N."/>
            <person name="Caler E."/>
            <person name="Inman J."/>
            <person name="Amedeo P."/>
            <person name="Hass B."/>
            <person name="Wortman J."/>
        </authorList>
    </citation>
    <scope>NUCLEOTIDE SEQUENCE [LARGE SCALE GENOMIC DNA]</scope>
    <source>
        <strain evidence="3">ATCC 50983 / TXsc</strain>
    </source>
</reference>
<name>C5LE13_PERM5</name>
<dbReference type="RefSeq" id="XP_002773195.1">
    <property type="nucleotide sequence ID" value="XM_002773149.1"/>
</dbReference>
<organism evidence="3">
    <name type="scientific">Perkinsus marinus (strain ATCC 50983 / TXsc)</name>
    <dbReference type="NCBI Taxonomy" id="423536"/>
    <lineage>
        <taxon>Eukaryota</taxon>
        <taxon>Sar</taxon>
        <taxon>Alveolata</taxon>
        <taxon>Perkinsozoa</taxon>
        <taxon>Perkinsea</taxon>
        <taxon>Perkinsida</taxon>
        <taxon>Perkinsidae</taxon>
        <taxon>Perkinsus</taxon>
    </lineage>
</organism>
<evidence type="ECO:0000256" key="1">
    <source>
        <dbReference type="SAM" id="MobiDB-lite"/>
    </source>
</evidence>
<dbReference type="GeneID" id="9050542"/>
<dbReference type="Proteomes" id="UP000007800">
    <property type="component" value="Unassembled WGS sequence"/>
</dbReference>
<dbReference type="EMBL" id="GG681098">
    <property type="protein sequence ID" value="EER05011.1"/>
    <property type="molecule type" value="Genomic_DNA"/>
</dbReference>
<feature type="region of interest" description="Disordered" evidence="1">
    <location>
        <begin position="70"/>
        <end position="101"/>
    </location>
</feature>
<sequence length="258" mass="28928">MLNNVMTPPSRNTRASGSTSGFGECCDTCLKGITLLFQKENIRRGAATEAVKGISRSLDEEAVQELPAVQGVASAHRHTGTHRGLGSSTRETNPKRAPSNATCPHTGFFAVHPPKHRMNNGRVDDRTNVAQECRTPVYSILKRTGGDPPGETYGSRDETSSEGARFTRDRVHSMLVPLRFDRNGQKINEHGNHHVSFNDTDLEKRTHPCESSFSPPSDPMSVPEFNRMRKWVWTQQRQRESQSKVEHFLTFRMRAMSI</sequence>
<feature type="compositionally biased region" description="Basic and acidic residues" evidence="1">
    <location>
        <begin position="154"/>
        <end position="166"/>
    </location>
</feature>
<gene>
    <name evidence="2" type="ORF">Pmar_PMAR009187</name>
</gene>
<dbReference type="OrthoDB" id="10347277at2759"/>
<keyword evidence="3" id="KW-1185">Reference proteome</keyword>
<dbReference type="AlphaFoldDB" id="C5LE13"/>
<evidence type="ECO:0000313" key="3">
    <source>
        <dbReference type="Proteomes" id="UP000007800"/>
    </source>
</evidence>
<feature type="region of interest" description="Disordered" evidence="1">
    <location>
        <begin position="140"/>
        <end position="166"/>
    </location>
</feature>
<accession>C5LE13</accession>
<dbReference type="InParanoid" id="C5LE13"/>
<protein>
    <submittedName>
        <fullName evidence="2">Uncharacterized protein</fullName>
    </submittedName>
</protein>
<proteinExistence type="predicted"/>